<dbReference type="Proteomes" id="UP000828390">
    <property type="component" value="Unassembled WGS sequence"/>
</dbReference>
<accession>A0A9D4H7J7</accession>
<name>A0A9D4H7J7_DREPO</name>
<comment type="caution">
    <text evidence="2">The sequence shown here is derived from an EMBL/GenBank/DDBJ whole genome shotgun (WGS) entry which is preliminary data.</text>
</comment>
<keyword evidence="3" id="KW-1185">Reference proteome</keyword>
<proteinExistence type="predicted"/>
<reference evidence="2" key="2">
    <citation type="submission" date="2020-11" db="EMBL/GenBank/DDBJ databases">
        <authorList>
            <person name="McCartney M.A."/>
            <person name="Auch B."/>
            <person name="Kono T."/>
            <person name="Mallez S."/>
            <person name="Becker A."/>
            <person name="Gohl D.M."/>
            <person name="Silverstein K.A.T."/>
            <person name="Koren S."/>
            <person name="Bechman K.B."/>
            <person name="Herman A."/>
            <person name="Abrahante J.E."/>
            <person name="Garbe J."/>
        </authorList>
    </citation>
    <scope>NUCLEOTIDE SEQUENCE</scope>
    <source>
        <strain evidence="2">Duluth1</strain>
        <tissue evidence="2">Whole animal</tissue>
    </source>
</reference>
<dbReference type="AlphaFoldDB" id="A0A9D4H7J7"/>
<evidence type="ECO:0000313" key="2">
    <source>
        <dbReference type="EMBL" id="KAH3828928.1"/>
    </source>
</evidence>
<organism evidence="2 3">
    <name type="scientific">Dreissena polymorpha</name>
    <name type="common">Zebra mussel</name>
    <name type="synonym">Mytilus polymorpha</name>
    <dbReference type="NCBI Taxonomy" id="45954"/>
    <lineage>
        <taxon>Eukaryota</taxon>
        <taxon>Metazoa</taxon>
        <taxon>Spiralia</taxon>
        <taxon>Lophotrochozoa</taxon>
        <taxon>Mollusca</taxon>
        <taxon>Bivalvia</taxon>
        <taxon>Autobranchia</taxon>
        <taxon>Heteroconchia</taxon>
        <taxon>Euheterodonta</taxon>
        <taxon>Imparidentia</taxon>
        <taxon>Neoheterodontei</taxon>
        <taxon>Myida</taxon>
        <taxon>Dreissenoidea</taxon>
        <taxon>Dreissenidae</taxon>
        <taxon>Dreissena</taxon>
    </lineage>
</organism>
<dbReference type="EMBL" id="JAIWYP010000005">
    <property type="protein sequence ID" value="KAH3828928.1"/>
    <property type="molecule type" value="Genomic_DNA"/>
</dbReference>
<protein>
    <submittedName>
        <fullName evidence="2">Uncharacterized protein</fullName>
    </submittedName>
</protein>
<feature type="region of interest" description="Disordered" evidence="1">
    <location>
        <begin position="1"/>
        <end position="64"/>
    </location>
</feature>
<evidence type="ECO:0000256" key="1">
    <source>
        <dbReference type="SAM" id="MobiDB-lite"/>
    </source>
</evidence>
<gene>
    <name evidence="2" type="ORF">DPMN_130913</name>
</gene>
<evidence type="ECO:0000313" key="3">
    <source>
        <dbReference type="Proteomes" id="UP000828390"/>
    </source>
</evidence>
<reference evidence="2" key="1">
    <citation type="journal article" date="2019" name="bioRxiv">
        <title>The Genome of the Zebra Mussel, Dreissena polymorpha: A Resource for Invasive Species Research.</title>
        <authorList>
            <person name="McCartney M.A."/>
            <person name="Auch B."/>
            <person name="Kono T."/>
            <person name="Mallez S."/>
            <person name="Zhang Y."/>
            <person name="Obille A."/>
            <person name="Becker A."/>
            <person name="Abrahante J.E."/>
            <person name="Garbe J."/>
            <person name="Badalamenti J.P."/>
            <person name="Herman A."/>
            <person name="Mangelson H."/>
            <person name="Liachko I."/>
            <person name="Sullivan S."/>
            <person name="Sone E.D."/>
            <person name="Koren S."/>
            <person name="Silverstein K.A.T."/>
            <person name="Beckman K.B."/>
            <person name="Gohl D.M."/>
        </authorList>
    </citation>
    <scope>NUCLEOTIDE SEQUENCE</scope>
    <source>
        <strain evidence="2">Duluth1</strain>
        <tissue evidence="2">Whole animal</tissue>
    </source>
</reference>
<sequence length="64" mass="6930">MPSVDESKAYFSSTEKMMPNKLGASTQPCLTPLLMGYDSEDDPTKMRSLEGGGVTDVLQKAEKS</sequence>